<sequence length="136" mass="15344">MIKGLQICDSKGFPIYTRTANNFTGINGTLMSGLISAIGVMGKELFKQNIANITFGEGSNTSYLTIIRKELFKENKSIDFVYFSEQKCDLASLNNISTTIFIDSKRDLIDSSKVRDDLKPRINKIIDLNFLEIFQD</sequence>
<name>A0ABY6HYE1_9ARCH</name>
<organism evidence="1 2">
    <name type="scientific">Candidatus Lokiarchaeum ossiferum</name>
    <dbReference type="NCBI Taxonomy" id="2951803"/>
    <lineage>
        <taxon>Archaea</taxon>
        <taxon>Promethearchaeati</taxon>
        <taxon>Promethearchaeota</taxon>
        <taxon>Promethearchaeia</taxon>
        <taxon>Promethearchaeales</taxon>
        <taxon>Promethearchaeaceae</taxon>
        <taxon>Candidatus Lokiarchaeum</taxon>
    </lineage>
</organism>
<dbReference type="EMBL" id="CP104013">
    <property type="protein sequence ID" value="UYP47569.1"/>
    <property type="molecule type" value="Genomic_DNA"/>
</dbReference>
<keyword evidence="2" id="KW-1185">Reference proteome</keyword>
<evidence type="ECO:0000313" key="1">
    <source>
        <dbReference type="EMBL" id="UYP47569.1"/>
    </source>
</evidence>
<proteinExistence type="predicted"/>
<evidence type="ECO:0000313" key="2">
    <source>
        <dbReference type="Proteomes" id="UP001208689"/>
    </source>
</evidence>
<reference evidence="1" key="1">
    <citation type="submission" date="2022-09" db="EMBL/GenBank/DDBJ databases">
        <title>Actin cytoskeleton and complex cell architecture in an #Asgard archaeon.</title>
        <authorList>
            <person name="Ponce Toledo R.I."/>
            <person name="Schleper C."/>
            <person name="Rodrigues Oliveira T."/>
            <person name="Wollweber F."/>
            <person name="Xu J."/>
            <person name="Rittmann S."/>
            <person name="Klingl A."/>
            <person name="Pilhofer M."/>
        </authorList>
    </citation>
    <scope>NUCLEOTIDE SEQUENCE</scope>
    <source>
        <strain evidence="1">B-35</strain>
    </source>
</reference>
<accession>A0ABY6HYE1</accession>
<protein>
    <recommendedName>
        <fullName evidence="3">Carbohydrate kinase PfkB domain-containing protein</fullName>
    </recommendedName>
</protein>
<evidence type="ECO:0008006" key="3">
    <source>
        <dbReference type="Google" id="ProtNLM"/>
    </source>
</evidence>
<gene>
    <name evidence="1" type="ORF">NEF87_003854</name>
</gene>
<dbReference type="Proteomes" id="UP001208689">
    <property type="component" value="Chromosome"/>
</dbReference>